<name>A0ABT6JEB1_9GAMM</name>
<keyword evidence="1" id="KW-0732">Signal</keyword>
<gene>
    <name evidence="2" type="ORF">QFW80_00540</name>
</gene>
<feature type="chain" id="PRO_5047058378" evidence="1">
    <location>
        <begin position="21"/>
        <end position="198"/>
    </location>
</feature>
<protein>
    <submittedName>
        <fullName evidence="2">Uncharacterized protein</fullName>
    </submittedName>
</protein>
<evidence type="ECO:0000313" key="3">
    <source>
        <dbReference type="Proteomes" id="UP001156831"/>
    </source>
</evidence>
<proteinExistence type="predicted"/>
<feature type="signal peptide" evidence="1">
    <location>
        <begin position="1"/>
        <end position="20"/>
    </location>
</feature>
<evidence type="ECO:0000313" key="2">
    <source>
        <dbReference type="EMBL" id="MDH5829013.1"/>
    </source>
</evidence>
<reference evidence="2 3" key="1">
    <citation type="submission" date="2023-04" db="EMBL/GenBank/DDBJ databases">
        <title>Luteimonas sp. M1R5S18.</title>
        <authorList>
            <person name="Sun J.-Q."/>
        </authorList>
    </citation>
    <scope>NUCLEOTIDE SEQUENCE [LARGE SCALE GENOMIC DNA]</scope>
    <source>
        <strain evidence="2 3">M1R5S18</strain>
    </source>
</reference>
<comment type="caution">
    <text evidence="2">The sequence shown here is derived from an EMBL/GenBank/DDBJ whole genome shotgun (WGS) entry which is preliminary data.</text>
</comment>
<keyword evidence="3" id="KW-1185">Reference proteome</keyword>
<evidence type="ECO:0000256" key="1">
    <source>
        <dbReference type="SAM" id="SignalP"/>
    </source>
</evidence>
<sequence length="198" mass="21012">MKPLIAALCLSLLPALGAQAQSSRVDLSGIDPLQVIAGANDVLLRAPDADIDRLFKAVHFASRNEREARGLCALFEPDADRSLVGLQRAANALGPDSRTRFVDAVTAVAVNGLQGTPQAWDPAVGEQALKAATVTGMMLHDGFMLGLTGTGRDAASRDARCTAFRQLVDVLHGFELDRRAAATRYLLSEGLARYGSEL</sequence>
<organism evidence="2 3">
    <name type="scientific">Luteimonas rhizosphaericola</name>
    <dbReference type="NCBI Taxonomy" id="3042024"/>
    <lineage>
        <taxon>Bacteria</taxon>
        <taxon>Pseudomonadati</taxon>
        <taxon>Pseudomonadota</taxon>
        <taxon>Gammaproteobacteria</taxon>
        <taxon>Lysobacterales</taxon>
        <taxon>Lysobacteraceae</taxon>
        <taxon>Luteimonas</taxon>
    </lineage>
</organism>
<dbReference type="EMBL" id="JARXRN010000006">
    <property type="protein sequence ID" value="MDH5829013.1"/>
    <property type="molecule type" value="Genomic_DNA"/>
</dbReference>
<accession>A0ABT6JEB1</accession>
<dbReference type="Proteomes" id="UP001156831">
    <property type="component" value="Unassembled WGS sequence"/>
</dbReference>
<dbReference type="RefSeq" id="WP_280598938.1">
    <property type="nucleotide sequence ID" value="NZ_JARXRN010000006.1"/>
</dbReference>